<dbReference type="PANTHER" id="PTHR28242">
    <property type="entry name" value="PHOSPHORELAY INTERMEDIATE PROTEIN YPD1"/>
    <property type="match status" value="1"/>
</dbReference>
<comment type="caution">
    <text evidence="3">The sequence shown here is derived from an EMBL/GenBank/DDBJ whole genome shotgun (WGS) entry which is preliminary data.</text>
</comment>
<gene>
    <name evidence="3" type="ORF">PCL_07268</name>
</gene>
<dbReference type="PANTHER" id="PTHR28242:SF52">
    <property type="entry name" value="PHOSPHORELAY INTERMEDIATE PROTEIN YPD1"/>
    <property type="match status" value="1"/>
</dbReference>
<dbReference type="GO" id="GO:0043424">
    <property type="term" value="F:protein histidine kinase binding"/>
    <property type="evidence" value="ECO:0007669"/>
    <property type="project" value="InterPro"/>
</dbReference>
<dbReference type="Pfam" id="PF01627">
    <property type="entry name" value="Hpt"/>
    <property type="match status" value="1"/>
</dbReference>
<dbReference type="InterPro" id="IPR008207">
    <property type="entry name" value="Sig_transdc_His_kin_Hpt_dom"/>
</dbReference>
<dbReference type="EMBL" id="LCWV01000036">
    <property type="protein sequence ID" value="PWI65218.1"/>
    <property type="molecule type" value="Genomic_DNA"/>
</dbReference>
<dbReference type="GO" id="GO:0000160">
    <property type="term" value="P:phosphorelay signal transduction system"/>
    <property type="evidence" value="ECO:0007669"/>
    <property type="project" value="InterPro"/>
</dbReference>
<dbReference type="InterPro" id="IPR045871">
    <property type="entry name" value="AHP1-5/YPD1"/>
</dbReference>
<dbReference type="GO" id="GO:0009927">
    <property type="term" value="F:histidine phosphotransfer kinase activity"/>
    <property type="evidence" value="ECO:0007669"/>
    <property type="project" value="InterPro"/>
</dbReference>
<sequence length="286" mass="31405">MWMIDVFSATCVVPEDGLDPGAVPLSCQDDHRTHPLIIALYEELKGRTLSRVSGPALNCGPIREIANTHGPIHIRSRPLAVRPSVMAPPSPSGAGCGSENLPGIGIPVRSSTGTDLFIRHGQRDWRVPLVNVSYMPRACNTFPIAGEGHVELGLGDGVDMSTFKGILELDDPGDCEFSSSIISIFLAQARDTFESMNVALEAKELENLSQLAHFLRGSSATLGLVKIYDGCERIQLCVRAEKERSAELHSKICLNNIIQAVEMVKEQYQMVETVLRTYYESRSERR</sequence>
<evidence type="ECO:0000256" key="1">
    <source>
        <dbReference type="PROSITE-ProRule" id="PRU00110"/>
    </source>
</evidence>
<dbReference type="GO" id="GO:0005737">
    <property type="term" value="C:cytoplasm"/>
    <property type="evidence" value="ECO:0007669"/>
    <property type="project" value="TreeGrafter"/>
</dbReference>
<evidence type="ECO:0000313" key="3">
    <source>
        <dbReference type="EMBL" id="PWI65218.1"/>
    </source>
</evidence>
<keyword evidence="1" id="KW-0597">Phosphoprotein</keyword>
<dbReference type="Proteomes" id="UP000245956">
    <property type="component" value="Unassembled WGS sequence"/>
</dbReference>
<dbReference type="InterPro" id="IPR036641">
    <property type="entry name" value="HPT_dom_sf"/>
</dbReference>
<proteinExistence type="predicted"/>
<accession>A0A2U3DSJ1</accession>
<reference evidence="3 4" key="1">
    <citation type="journal article" date="2016" name="Front. Microbiol.">
        <title>Genome and transcriptome sequences reveal the specific parasitism of the nematophagous Purpureocillium lilacinum 36-1.</title>
        <authorList>
            <person name="Xie J."/>
            <person name="Li S."/>
            <person name="Mo C."/>
            <person name="Xiao X."/>
            <person name="Peng D."/>
            <person name="Wang G."/>
            <person name="Xiao Y."/>
        </authorList>
    </citation>
    <scope>NUCLEOTIDE SEQUENCE [LARGE SCALE GENOMIC DNA]</scope>
    <source>
        <strain evidence="3 4">36-1</strain>
    </source>
</reference>
<feature type="domain" description="HPt" evidence="2">
    <location>
        <begin position="174"/>
        <end position="278"/>
    </location>
</feature>
<dbReference type="Gene3D" id="1.20.120.160">
    <property type="entry name" value="HPT domain"/>
    <property type="match status" value="1"/>
</dbReference>
<dbReference type="SUPFAM" id="SSF47226">
    <property type="entry name" value="Histidine-containing phosphotransfer domain, HPT domain"/>
    <property type="match status" value="1"/>
</dbReference>
<protein>
    <recommendedName>
        <fullName evidence="2">HPt domain-containing protein</fullName>
    </recommendedName>
</protein>
<organism evidence="3 4">
    <name type="scientific">Purpureocillium lilacinum</name>
    <name type="common">Paecilomyces lilacinus</name>
    <dbReference type="NCBI Taxonomy" id="33203"/>
    <lineage>
        <taxon>Eukaryota</taxon>
        <taxon>Fungi</taxon>
        <taxon>Dikarya</taxon>
        <taxon>Ascomycota</taxon>
        <taxon>Pezizomycotina</taxon>
        <taxon>Sordariomycetes</taxon>
        <taxon>Hypocreomycetidae</taxon>
        <taxon>Hypocreales</taxon>
        <taxon>Ophiocordycipitaceae</taxon>
        <taxon>Purpureocillium</taxon>
    </lineage>
</organism>
<name>A0A2U3DSJ1_PURLI</name>
<dbReference type="AlphaFoldDB" id="A0A2U3DSJ1"/>
<dbReference type="PROSITE" id="PS50894">
    <property type="entry name" value="HPT"/>
    <property type="match status" value="1"/>
</dbReference>
<dbReference type="GO" id="GO:0005634">
    <property type="term" value="C:nucleus"/>
    <property type="evidence" value="ECO:0007669"/>
    <property type="project" value="TreeGrafter"/>
</dbReference>
<evidence type="ECO:0000259" key="2">
    <source>
        <dbReference type="PROSITE" id="PS50894"/>
    </source>
</evidence>
<feature type="modified residue" description="Phosphohistidine" evidence="1">
    <location>
        <position position="213"/>
    </location>
</feature>
<evidence type="ECO:0000313" key="4">
    <source>
        <dbReference type="Proteomes" id="UP000245956"/>
    </source>
</evidence>